<dbReference type="RefSeq" id="WP_044160437.1">
    <property type="nucleotide sequence ID" value="NZ_JACIER010000006.1"/>
</dbReference>
<proteinExistence type="inferred from homology"/>
<sequence length="203" mass="23226">MAVQFEFYKNPVQDEEEGEACYHPRVINSQSISTQELAAEIHAATTYGKSEVEGMLMELSQCMEHHLREGRRVHLDGIGYFQVTLQATEPIHSTTARANKVKYKSVSFQTDKKLRSKLANMHLQRSKLKPHSASLSEAEIDQKLTAYFTTHPVLTRSAMQSLCHFTRSMAARHIQRLKRLGYIENIGLYTQPIYVACPGHYER</sequence>
<evidence type="ECO:0000256" key="1">
    <source>
        <dbReference type="ARBA" id="ARBA00004328"/>
    </source>
</evidence>
<gene>
    <name evidence="12" type="ORF">GGR06_001814</name>
</gene>
<dbReference type="PANTHER" id="PTHR33175:SF13">
    <property type="entry name" value="HISTONE-LIKE PROTEIN"/>
    <property type="match status" value="1"/>
</dbReference>
<dbReference type="Proteomes" id="UP000560658">
    <property type="component" value="Unassembled WGS sequence"/>
</dbReference>
<comment type="function">
    <text evidence="10">DNA-binding protein that plays a critical role in nucleoid compaction, genome replication and DNA replication and transcription. Binds to both ssDNA and dsDNA with a binding site covering about 15 nucleotides. Displays DNA-supercoiling activity only when associated with the viral DNA topoisomerase 2.</text>
</comment>
<dbReference type="InterPro" id="IPR010992">
    <property type="entry name" value="IHF-like_DNA-bd_dom_sf"/>
</dbReference>
<keyword evidence="13" id="KW-1185">Reference proteome</keyword>
<dbReference type="GO" id="GO:0005829">
    <property type="term" value="C:cytosol"/>
    <property type="evidence" value="ECO:0007669"/>
    <property type="project" value="TreeGrafter"/>
</dbReference>
<comment type="caution">
    <text evidence="12">The sequence shown here is derived from an EMBL/GenBank/DDBJ whole genome shotgun (WGS) entry which is preliminary data.</text>
</comment>
<evidence type="ECO:0000256" key="2">
    <source>
        <dbReference type="ARBA" id="ARBA00010529"/>
    </source>
</evidence>
<evidence type="ECO:0000256" key="6">
    <source>
        <dbReference type="ARBA" id="ARBA00022921"/>
    </source>
</evidence>
<evidence type="ECO:0000256" key="9">
    <source>
        <dbReference type="ARBA" id="ARBA00033227"/>
    </source>
</evidence>
<keyword evidence="6" id="KW-0426">Late protein</keyword>
<dbReference type="Pfam" id="PF18291">
    <property type="entry name" value="HU-HIG"/>
    <property type="match status" value="1"/>
</dbReference>
<evidence type="ECO:0000259" key="11">
    <source>
        <dbReference type="Pfam" id="PF18291"/>
    </source>
</evidence>
<dbReference type="GO" id="GO:0003677">
    <property type="term" value="F:DNA binding"/>
    <property type="evidence" value="ECO:0007669"/>
    <property type="project" value="UniProtKB-KW"/>
</dbReference>
<dbReference type="GO" id="GO:0030527">
    <property type="term" value="F:structural constituent of chromatin"/>
    <property type="evidence" value="ECO:0007669"/>
    <property type="project" value="InterPro"/>
</dbReference>
<protein>
    <recommendedName>
        <fullName evidence="4">Viral histone-like protein</fullName>
    </recommendedName>
    <alternativeName>
        <fullName evidence="9">DNA-binding protein pA104R</fullName>
    </alternativeName>
    <alternativeName>
        <fullName evidence="8">pA104R</fullName>
    </alternativeName>
</protein>
<dbReference type="PANTHER" id="PTHR33175">
    <property type="entry name" value="DNA-BINDING PROTEIN HU"/>
    <property type="match status" value="1"/>
</dbReference>
<evidence type="ECO:0000256" key="5">
    <source>
        <dbReference type="ARBA" id="ARBA00022705"/>
    </source>
</evidence>
<dbReference type="Gene3D" id="4.10.520.10">
    <property type="entry name" value="IHF-like DNA-binding proteins"/>
    <property type="match status" value="1"/>
</dbReference>
<keyword evidence="7" id="KW-0238">DNA-binding</keyword>
<reference evidence="12" key="1">
    <citation type="submission" date="2020-08" db="EMBL/GenBank/DDBJ databases">
        <title>Genomic Encyclopedia of Type Strains, Phase IV (KMG-IV): sequencing the most valuable type-strain genomes for metagenomic binning, comparative biology and taxonomic classification.</title>
        <authorList>
            <person name="Goeker M."/>
        </authorList>
    </citation>
    <scope>NUCLEOTIDE SEQUENCE [LARGE SCALE GENOMIC DNA]</scope>
    <source>
        <strain evidence="12">DSM 105720</strain>
    </source>
</reference>
<dbReference type="EMBL" id="JACIER010000006">
    <property type="protein sequence ID" value="MBB4044025.1"/>
    <property type="molecule type" value="Genomic_DNA"/>
</dbReference>
<evidence type="ECO:0000313" key="12">
    <source>
        <dbReference type="EMBL" id="MBB4044025.1"/>
    </source>
</evidence>
<feature type="domain" description="HU" evidence="11">
    <location>
        <begin position="1"/>
        <end position="125"/>
    </location>
</feature>
<dbReference type="InterPro" id="IPR000119">
    <property type="entry name" value="Hist_DNA-bd"/>
</dbReference>
<name>A0A840D5U0_9BACE</name>
<evidence type="ECO:0000256" key="8">
    <source>
        <dbReference type="ARBA" id="ARBA00033120"/>
    </source>
</evidence>
<comment type="subcellular location">
    <subcellularLocation>
        <location evidence="1">Virion</location>
    </subcellularLocation>
</comment>
<comment type="similarity">
    <text evidence="2">Belongs to the bacterial histone-like protein family.</text>
</comment>
<comment type="subunit">
    <text evidence="3">Homodimer.</text>
</comment>
<evidence type="ECO:0000256" key="4">
    <source>
        <dbReference type="ARBA" id="ARBA00016145"/>
    </source>
</evidence>
<dbReference type="InterPro" id="IPR041607">
    <property type="entry name" value="HU-HIG"/>
</dbReference>
<evidence type="ECO:0000313" key="13">
    <source>
        <dbReference type="Proteomes" id="UP000560658"/>
    </source>
</evidence>
<evidence type="ECO:0000256" key="3">
    <source>
        <dbReference type="ARBA" id="ARBA00011738"/>
    </source>
</evidence>
<dbReference type="AlphaFoldDB" id="A0A840D5U0"/>
<dbReference type="SUPFAM" id="SSF47729">
    <property type="entry name" value="IHF-like DNA-binding proteins"/>
    <property type="match status" value="1"/>
</dbReference>
<dbReference type="GO" id="GO:0006260">
    <property type="term" value="P:DNA replication"/>
    <property type="evidence" value="ECO:0007669"/>
    <property type="project" value="UniProtKB-KW"/>
</dbReference>
<accession>A0A840D5U0</accession>
<organism evidence="12 13">
    <name type="scientific">Bacteroides reticulotermitis</name>
    <dbReference type="NCBI Taxonomy" id="1133319"/>
    <lineage>
        <taxon>Bacteria</taxon>
        <taxon>Pseudomonadati</taxon>
        <taxon>Bacteroidota</taxon>
        <taxon>Bacteroidia</taxon>
        <taxon>Bacteroidales</taxon>
        <taxon>Bacteroidaceae</taxon>
        <taxon>Bacteroides</taxon>
    </lineage>
</organism>
<keyword evidence="5" id="KW-0235">DNA replication</keyword>
<evidence type="ECO:0000256" key="10">
    <source>
        <dbReference type="ARBA" id="ARBA00046140"/>
    </source>
</evidence>
<evidence type="ECO:0000256" key="7">
    <source>
        <dbReference type="ARBA" id="ARBA00023125"/>
    </source>
</evidence>